<feature type="compositionally biased region" description="Acidic residues" evidence="1">
    <location>
        <begin position="235"/>
        <end position="250"/>
    </location>
</feature>
<feature type="region of interest" description="Disordered" evidence="1">
    <location>
        <begin position="477"/>
        <end position="541"/>
    </location>
</feature>
<sequence length="894" mass="99419">MWELVWHFLAGAVLLLYVASTFRRRARHLTHVDTKNDNLESKELGARSESACEQSGVLEENAHVTVEEAQFLESEPKNICSQDANIDTKCGKVLSSVKHKIIDSVDEIHKVIDLGTVDAICEGEIGRRSPIYRSGDVGLEGSAYGETKGIEDESSEEGICDRSFEDELEDESSVSKRNKCSECISDEHFEDDNCDESSEGIGDDYCEEGIEDKYSEGLGKEVSEEGSSKKVSEEGLSEVSEEGLSEEVPEEGLREEVSEESLGEEECSEESLGEECAEESLGEEECSEESLGEEECSEENLGESSEEGEISDDDHEHEWNSKNIFATRDASSEDALIKPRKLAFGTPVSFLQELTARQKELCERNKLGNNVDYDLEPEKTIVKPHKIVSNPIPFLEELRLRQKALRSVNREAKENESDSGVSCLQGFPAERDEVVGGGSILADRKGKLDAAKQGWKKRVEPTDAVKFSVAGKMKIENKAADQSPTLSQQNGERRRRIPQRSRFRSKMAQLKEISSTPCSPQKEVTPTFKRSISAPGGDEEDLTLDQETTLNELKVVVPRADDETFAAFFRSASSEQAEKEQLQINDEDLDLVISKSSRLSVQKRTVKVQRRHVASRNPIKALASRVNIQEEYVEVQTGVAEKELKRLNMEKLAKNSSFAVEALAGLASKEDFTSVALKKALPSSSIVLPYKDLMLLHVKGRRHVQTRLVEPSPSSINSGDSYVLVTPMDVFHWVGTYANVIERSRGAEVALHIQQKRDMGYYSGDSVVTIHEEKLASCVSSAAKKFWRLLGGDENSKAIEAGHPDEDELYESSIIDTNVVYEVEDNELVPMNQYIGSIPKIEMLDPSKSSPVCHKARGTQRHCSKGHLHHYVGRHVSVNTLVYDRSQQAAQCCP</sequence>
<organism evidence="2 3">
    <name type="scientific">Dryococelus australis</name>
    <dbReference type="NCBI Taxonomy" id="614101"/>
    <lineage>
        <taxon>Eukaryota</taxon>
        <taxon>Metazoa</taxon>
        <taxon>Ecdysozoa</taxon>
        <taxon>Arthropoda</taxon>
        <taxon>Hexapoda</taxon>
        <taxon>Insecta</taxon>
        <taxon>Pterygota</taxon>
        <taxon>Neoptera</taxon>
        <taxon>Polyneoptera</taxon>
        <taxon>Phasmatodea</taxon>
        <taxon>Verophasmatodea</taxon>
        <taxon>Anareolatae</taxon>
        <taxon>Phasmatidae</taxon>
        <taxon>Eurycanthinae</taxon>
        <taxon>Dryococelus</taxon>
    </lineage>
</organism>
<evidence type="ECO:0008006" key="4">
    <source>
        <dbReference type="Google" id="ProtNLM"/>
    </source>
</evidence>
<feature type="compositionally biased region" description="Polar residues" evidence="1">
    <location>
        <begin position="480"/>
        <end position="490"/>
    </location>
</feature>
<accession>A0ABQ9GZS3</accession>
<reference evidence="2 3" key="1">
    <citation type="submission" date="2023-02" db="EMBL/GenBank/DDBJ databases">
        <title>LHISI_Scaffold_Assembly.</title>
        <authorList>
            <person name="Stuart O.P."/>
            <person name="Cleave R."/>
            <person name="Magrath M.J.L."/>
            <person name="Mikheyev A.S."/>
        </authorList>
    </citation>
    <scope>NUCLEOTIDE SEQUENCE [LARGE SCALE GENOMIC DNA]</scope>
    <source>
        <strain evidence="2">Daus_M_001</strain>
        <tissue evidence="2">Leg muscle</tissue>
    </source>
</reference>
<feature type="compositionally biased region" description="Polar residues" evidence="1">
    <location>
        <begin position="512"/>
        <end position="530"/>
    </location>
</feature>
<dbReference type="SUPFAM" id="SSF55753">
    <property type="entry name" value="Actin depolymerizing proteins"/>
    <property type="match status" value="1"/>
</dbReference>
<evidence type="ECO:0000313" key="3">
    <source>
        <dbReference type="Proteomes" id="UP001159363"/>
    </source>
</evidence>
<dbReference type="SMART" id="SM00262">
    <property type="entry name" value="GEL"/>
    <property type="match status" value="1"/>
</dbReference>
<gene>
    <name evidence="2" type="ORF">PR048_021999</name>
</gene>
<dbReference type="EMBL" id="JARBHB010000008">
    <property type="protein sequence ID" value="KAJ8877544.1"/>
    <property type="molecule type" value="Genomic_DNA"/>
</dbReference>
<dbReference type="PANTHER" id="PTHR11977">
    <property type="entry name" value="VILLIN"/>
    <property type="match status" value="1"/>
</dbReference>
<name>A0ABQ9GZS3_9NEOP</name>
<feature type="compositionally biased region" description="Basic and acidic residues" evidence="1">
    <location>
        <begin position="214"/>
        <end position="233"/>
    </location>
</feature>
<feature type="region of interest" description="Disordered" evidence="1">
    <location>
        <begin position="214"/>
        <end position="317"/>
    </location>
</feature>
<protein>
    <recommendedName>
        <fullName evidence="4">Gelsolin-like domain-containing protein</fullName>
    </recommendedName>
</protein>
<dbReference type="Proteomes" id="UP001159363">
    <property type="component" value="Chromosome 7"/>
</dbReference>
<evidence type="ECO:0000256" key="1">
    <source>
        <dbReference type="SAM" id="MobiDB-lite"/>
    </source>
</evidence>
<dbReference type="InterPro" id="IPR007122">
    <property type="entry name" value="Villin/Gelsolin"/>
</dbReference>
<feature type="compositionally biased region" description="Acidic residues" evidence="1">
    <location>
        <begin position="257"/>
        <end position="313"/>
    </location>
</feature>
<dbReference type="InterPro" id="IPR029006">
    <property type="entry name" value="ADF-H/Gelsolin-like_dom_sf"/>
</dbReference>
<keyword evidence="3" id="KW-1185">Reference proteome</keyword>
<proteinExistence type="predicted"/>
<comment type="caution">
    <text evidence="2">The sequence shown here is derived from an EMBL/GenBank/DDBJ whole genome shotgun (WGS) entry which is preliminary data.</text>
</comment>
<dbReference type="PANTHER" id="PTHR11977:SF45">
    <property type="entry name" value="SUPERVILLIN"/>
    <property type="match status" value="1"/>
</dbReference>
<feature type="compositionally biased region" description="Basic residues" evidence="1">
    <location>
        <begin position="493"/>
        <end position="505"/>
    </location>
</feature>
<evidence type="ECO:0000313" key="2">
    <source>
        <dbReference type="EMBL" id="KAJ8877544.1"/>
    </source>
</evidence>
<dbReference type="Gene3D" id="3.40.20.10">
    <property type="entry name" value="Severin"/>
    <property type="match status" value="1"/>
</dbReference>